<dbReference type="InterPro" id="IPR046554">
    <property type="entry name" value="DUF6708"/>
</dbReference>
<evidence type="ECO:0000313" key="3">
    <source>
        <dbReference type="EMBL" id="RMT68710.1"/>
    </source>
</evidence>
<dbReference type="Pfam" id="PF20455">
    <property type="entry name" value="DUF6708"/>
    <property type="match status" value="1"/>
</dbReference>
<keyword evidence="1" id="KW-0472">Membrane</keyword>
<evidence type="ECO:0000256" key="1">
    <source>
        <dbReference type="SAM" id="Phobius"/>
    </source>
</evidence>
<dbReference type="EMBL" id="RBTL01000148">
    <property type="protein sequence ID" value="RMT68710.1"/>
    <property type="molecule type" value="Genomic_DNA"/>
</dbReference>
<protein>
    <recommendedName>
        <fullName evidence="2">DUF6708 domain-containing protein</fullName>
    </recommendedName>
</protein>
<organism evidence="3 4">
    <name type="scientific">Pseudomonas syringae pv. theae</name>
    <dbReference type="NCBI Taxonomy" id="103985"/>
    <lineage>
        <taxon>Bacteria</taxon>
        <taxon>Pseudomonadati</taxon>
        <taxon>Pseudomonadota</taxon>
        <taxon>Gammaproteobacteria</taxon>
        <taxon>Pseudomonadales</taxon>
        <taxon>Pseudomonadaceae</taxon>
        <taxon>Pseudomonas</taxon>
        <taxon>Pseudomonas syringae</taxon>
    </lineage>
</organism>
<dbReference type="Proteomes" id="UP000282636">
    <property type="component" value="Unassembled WGS sequence"/>
</dbReference>
<feature type="domain" description="DUF6708" evidence="2">
    <location>
        <begin position="118"/>
        <end position="286"/>
    </location>
</feature>
<name>A0A0Q0L1W1_PSESX</name>
<feature type="transmembrane region" description="Helical" evidence="1">
    <location>
        <begin position="112"/>
        <end position="132"/>
    </location>
</feature>
<sequence>MTSEKYNSAPQAGDTEHKTRANIFYIAPLPLITGVAATDSQQLHRAVNEVYLDFAIGAANIEFSVRCYIGIIAGIAFLIFMLCLGLGVIDHINSGRPVLEIVVTAFSPNWPIWGFLSFLISSYSLFLLQAIYQISSTPPTRFNRQRREVAYVAKRGQPPRLIPWEEIIACVSSSTVATQYGTQQKFALMIGFVDTSDGQVMWLTLPASTLGMAVSEWEAIRSYMEEGPSALRKPMMGTDMEEGTVAFFHMCRRGYLLDHGYLRYVFGFLLIQFFSGWTLPCHIASWVKRLPKTAFPKAVQDWSKPLPPEQWQAPSAELIAQSEEVRKSLRKGMTIFEHFSAQQQRRAKDHADH</sequence>
<proteinExistence type="predicted"/>
<feature type="transmembrane region" description="Helical" evidence="1">
    <location>
        <begin position="68"/>
        <end position="92"/>
    </location>
</feature>
<accession>A0A0Q0L1W1</accession>
<dbReference type="AlphaFoldDB" id="A0A0Q0L1W1"/>
<evidence type="ECO:0000259" key="2">
    <source>
        <dbReference type="Pfam" id="PF20455"/>
    </source>
</evidence>
<gene>
    <name evidence="3" type="ORF">ALP44_100909</name>
</gene>
<reference evidence="3 4" key="1">
    <citation type="submission" date="2018-08" db="EMBL/GenBank/DDBJ databases">
        <title>Recombination of ecologically and evolutionarily significant loci maintains genetic cohesion in the Pseudomonas syringae species complex.</title>
        <authorList>
            <person name="Dillon M."/>
            <person name="Thakur S."/>
            <person name="Almeida R.N.D."/>
            <person name="Weir B.S."/>
            <person name="Guttman D.S."/>
        </authorList>
    </citation>
    <scope>NUCLEOTIDE SEQUENCE [LARGE SCALE GENOMIC DNA]</scope>
    <source>
        <strain evidence="3 4">ICMP 3934</strain>
    </source>
</reference>
<keyword evidence="1" id="KW-0812">Transmembrane</keyword>
<feature type="transmembrane region" description="Helical" evidence="1">
    <location>
        <begin position="261"/>
        <end position="279"/>
    </location>
</feature>
<comment type="caution">
    <text evidence="3">The sequence shown here is derived from an EMBL/GenBank/DDBJ whole genome shotgun (WGS) entry which is preliminary data.</text>
</comment>
<keyword evidence="1" id="KW-1133">Transmembrane helix</keyword>
<evidence type="ECO:0000313" key="4">
    <source>
        <dbReference type="Proteomes" id="UP000282636"/>
    </source>
</evidence>